<evidence type="ECO:0000313" key="4">
    <source>
        <dbReference type="Proteomes" id="UP000255082"/>
    </source>
</evidence>
<keyword evidence="2" id="KW-0472">Membrane</keyword>
<feature type="compositionally biased region" description="Basic and acidic residues" evidence="1">
    <location>
        <begin position="156"/>
        <end position="180"/>
    </location>
</feature>
<evidence type="ECO:0000256" key="2">
    <source>
        <dbReference type="SAM" id="Phobius"/>
    </source>
</evidence>
<evidence type="ECO:0000313" key="3">
    <source>
        <dbReference type="EMBL" id="SUA45634.1"/>
    </source>
</evidence>
<dbReference type="EMBL" id="UGRU01000001">
    <property type="protein sequence ID" value="SUA45634.1"/>
    <property type="molecule type" value="Genomic_DNA"/>
</dbReference>
<protein>
    <submittedName>
        <fullName evidence="3">Uncharacterized protein</fullName>
    </submittedName>
</protein>
<keyword evidence="2" id="KW-1133">Transmembrane helix</keyword>
<name>A0A378WZ09_9NOCA</name>
<reference evidence="3 4" key="1">
    <citation type="submission" date="2018-06" db="EMBL/GenBank/DDBJ databases">
        <authorList>
            <consortium name="Pathogen Informatics"/>
            <person name="Doyle S."/>
        </authorList>
    </citation>
    <scope>NUCLEOTIDE SEQUENCE [LARGE SCALE GENOMIC DNA]</scope>
    <source>
        <strain evidence="3 4">NCTC13184</strain>
    </source>
</reference>
<dbReference type="Proteomes" id="UP000255082">
    <property type="component" value="Unassembled WGS sequence"/>
</dbReference>
<accession>A0A378WZ09</accession>
<organism evidence="3 4">
    <name type="scientific">Nocardia africana</name>
    <dbReference type="NCBI Taxonomy" id="134964"/>
    <lineage>
        <taxon>Bacteria</taxon>
        <taxon>Bacillati</taxon>
        <taxon>Actinomycetota</taxon>
        <taxon>Actinomycetes</taxon>
        <taxon>Mycobacteriales</taxon>
        <taxon>Nocardiaceae</taxon>
        <taxon>Nocardia</taxon>
    </lineage>
</organism>
<feature type="region of interest" description="Disordered" evidence="1">
    <location>
        <begin position="139"/>
        <end position="180"/>
    </location>
</feature>
<sequence length="180" mass="19542">MTIPEKCSRVAPMSTVETSFHWEVLSGIHTISGIVLRYSESENVVSLPKRRTRRLSIMGAAISGLAAVTVSTTVGAGSAQALRPREAFCSAAPVDSRVDIKCTNTDVGPATAGIFVMCSDLRPLVQEVRIRPESTIEVSQDCGPGAHPISWNVNAKSDHERDRERDAEIDHERLSGHNHI</sequence>
<proteinExistence type="predicted"/>
<keyword evidence="2" id="KW-0812">Transmembrane</keyword>
<evidence type="ECO:0000256" key="1">
    <source>
        <dbReference type="SAM" id="MobiDB-lite"/>
    </source>
</evidence>
<feature type="transmembrane region" description="Helical" evidence="2">
    <location>
        <begin position="55"/>
        <end position="76"/>
    </location>
</feature>
<gene>
    <name evidence="3" type="ORF">NCTC13184_04158</name>
</gene>
<dbReference type="AlphaFoldDB" id="A0A378WZ09"/>